<keyword evidence="5 7" id="KW-1133">Transmembrane helix</keyword>
<proteinExistence type="predicted"/>
<dbReference type="InterPro" id="IPR050321">
    <property type="entry name" value="Glycosyltr_2/OpgH_subfam"/>
</dbReference>
<feature type="transmembrane region" description="Helical" evidence="7">
    <location>
        <begin position="345"/>
        <end position="374"/>
    </location>
</feature>
<protein>
    <submittedName>
        <fullName evidence="8">Glycosyl transferase family protein</fullName>
    </submittedName>
</protein>
<dbReference type="InterPro" id="IPR029044">
    <property type="entry name" value="Nucleotide-diphossugar_trans"/>
</dbReference>
<dbReference type="PANTHER" id="PTHR43867">
    <property type="entry name" value="CELLULOSE SYNTHASE CATALYTIC SUBUNIT A [UDP-FORMING]"/>
    <property type="match status" value="1"/>
</dbReference>
<dbReference type="NCBIfam" id="NF011307">
    <property type="entry name" value="PRK14716.1-5"/>
    <property type="match status" value="1"/>
</dbReference>
<feature type="transmembrane region" description="Helical" evidence="7">
    <location>
        <begin position="380"/>
        <end position="398"/>
    </location>
</feature>
<reference evidence="8 9" key="1">
    <citation type="submission" date="2021-08" db="EMBL/GenBank/DDBJ databases">
        <title>Comparative Genomics Analysis of the Genus Qipengyuania Reveals Extensive Genetic Diversity and Metabolic Versatility, Including the Description of Fifteen Novel Species.</title>
        <authorList>
            <person name="Liu Y."/>
        </authorList>
    </citation>
    <scope>NUCLEOTIDE SEQUENCE [LARGE SCALE GENOMIC DNA]</scope>
    <source>
        <strain evidence="8 9">6D47A</strain>
    </source>
</reference>
<dbReference type="Pfam" id="PF13641">
    <property type="entry name" value="Glyco_tranf_2_3"/>
    <property type="match status" value="1"/>
</dbReference>
<evidence type="ECO:0000256" key="5">
    <source>
        <dbReference type="ARBA" id="ARBA00022989"/>
    </source>
</evidence>
<dbReference type="GO" id="GO:0016740">
    <property type="term" value="F:transferase activity"/>
    <property type="evidence" value="ECO:0007669"/>
    <property type="project" value="UniProtKB-KW"/>
</dbReference>
<keyword evidence="3 8" id="KW-0808">Transferase</keyword>
<dbReference type="Proteomes" id="UP000755104">
    <property type="component" value="Unassembled WGS sequence"/>
</dbReference>
<comment type="caution">
    <text evidence="8">The sequence shown here is derived from an EMBL/GenBank/DDBJ whole genome shotgun (WGS) entry which is preliminary data.</text>
</comment>
<evidence type="ECO:0000313" key="8">
    <source>
        <dbReference type="EMBL" id="MBX7483195.1"/>
    </source>
</evidence>
<comment type="subcellular location">
    <subcellularLocation>
        <location evidence="1">Membrane</location>
        <topology evidence="1">Multi-pass membrane protein</topology>
    </subcellularLocation>
</comment>
<evidence type="ECO:0000256" key="1">
    <source>
        <dbReference type="ARBA" id="ARBA00004141"/>
    </source>
</evidence>
<dbReference type="PANTHER" id="PTHR43867:SF2">
    <property type="entry name" value="CELLULOSE SYNTHASE CATALYTIC SUBUNIT A [UDP-FORMING]"/>
    <property type="match status" value="1"/>
</dbReference>
<evidence type="ECO:0000256" key="2">
    <source>
        <dbReference type="ARBA" id="ARBA00022676"/>
    </source>
</evidence>
<dbReference type="SUPFAM" id="SSF53448">
    <property type="entry name" value="Nucleotide-diphospho-sugar transferases"/>
    <property type="match status" value="1"/>
</dbReference>
<gene>
    <name evidence="8" type="ORF">K3174_11705</name>
</gene>
<name>A0ABS7JB53_9SPHN</name>
<keyword evidence="6 7" id="KW-0472">Membrane</keyword>
<keyword evidence="9" id="KW-1185">Reference proteome</keyword>
<organism evidence="8 9">
    <name type="scientific">Qipengyuania qiaonensis</name>
    <dbReference type="NCBI Taxonomy" id="2867240"/>
    <lineage>
        <taxon>Bacteria</taxon>
        <taxon>Pseudomonadati</taxon>
        <taxon>Pseudomonadota</taxon>
        <taxon>Alphaproteobacteria</taxon>
        <taxon>Sphingomonadales</taxon>
        <taxon>Erythrobacteraceae</taxon>
        <taxon>Qipengyuania</taxon>
    </lineage>
</organism>
<dbReference type="EMBL" id="JAIGNO010000007">
    <property type="protein sequence ID" value="MBX7483195.1"/>
    <property type="molecule type" value="Genomic_DNA"/>
</dbReference>
<evidence type="ECO:0000256" key="6">
    <source>
        <dbReference type="ARBA" id="ARBA00023136"/>
    </source>
</evidence>
<evidence type="ECO:0000256" key="7">
    <source>
        <dbReference type="SAM" id="Phobius"/>
    </source>
</evidence>
<evidence type="ECO:0000256" key="3">
    <source>
        <dbReference type="ARBA" id="ARBA00022679"/>
    </source>
</evidence>
<keyword evidence="4 7" id="KW-0812">Transmembrane</keyword>
<sequence length="468" mass="51479">MVLGSFSIAEWFVLVQHELLLFTAAFFALGIVDELAIDCTYVWYRISGRIRTWRLEEGDPDAVTSLAGRAAVFIAAWREEGVIGPTLVHMLDVWPQSELTVYVGCYRNDPATMAAVIAAVRGDPRVRLVVHGKDGPTSKADCLNRLYRALVDDELRSGVKASMVVLHDAEDMVDPAALVLLDRAMWQAQFVQLPVLALPQRRSLWVGSHYSDEFAESHGKALVVRDALGAAIPGAGVGCAIARSSLAKLADDHGGDPFARESLTEDYELGLKIAKAGGKGRFLRVRTADGRLIATRAFFPTGLDESVRQKTRWIHGIALQGWDRLGWEAEPVEMWMQLRDRRGPLAAILLVIAYLLLGFGAISIIIDVLGLVALPPSSPLLSILLWINLIGLVMRLVARACFTAREYGWREGLMAIPRTLVSNIITIMAARRALVAYIKTLRGAPVIWDKTEHFDHPALLHANQNLGA</sequence>
<dbReference type="Gene3D" id="3.90.550.10">
    <property type="entry name" value="Spore Coat Polysaccharide Biosynthesis Protein SpsA, Chain A"/>
    <property type="match status" value="1"/>
</dbReference>
<accession>A0ABS7JB53</accession>
<feature type="transmembrane region" description="Helical" evidence="7">
    <location>
        <begin position="20"/>
        <end position="44"/>
    </location>
</feature>
<keyword evidence="2" id="KW-0328">Glycosyltransferase</keyword>
<evidence type="ECO:0000313" key="9">
    <source>
        <dbReference type="Proteomes" id="UP000755104"/>
    </source>
</evidence>
<evidence type="ECO:0000256" key="4">
    <source>
        <dbReference type="ARBA" id="ARBA00022692"/>
    </source>
</evidence>